<feature type="non-terminal residue" evidence="7">
    <location>
        <position position="149"/>
    </location>
</feature>
<feature type="transmembrane region" description="Helical" evidence="5">
    <location>
        <begin position="90"/>
        <end position="107"/>
    </location>
</feature>
<dbReference type="EMBL" id="PRCW01000045">
    <property type="protein sequence ID" value="PYD48140.1"/>
    <property type="molecule type" value="Genomic_DNA"/>
</dbReference>
<evidence type="ECO:0000256" key="3">
    <source>
        <dbReference type="ARBA" id="ARBA00022989"/>
    </source>
</evidence>
<feature type="transmembrane region" description="Helical" evidence="5">
    <location>
        <begin position="32"/>
        <end position="55"/>
    </location>
</feature>
<evidence type="ECO:0000256" key="4">
    <source>
        <dbReference type="ARBA" id="ARBA00023136"/>
    </source>
</evidence>
<protein>
    <submittedName>
        <fullName evidence="7">NADH-quinone oxidoreductase subunit L</fullName>
    </submittedName>
</protein>
<evidence type="ECO:0000259" key="6">
    <source>
        <dbReference type="Pfam" id="PF00662"/>
    </source>
</evidence>
<evidence type="ECO:0000313" key="7">
    <source>
        <dbReference type="EMBL" id="PYD48140.1"/>
    </source>
</evidence>
<evidence type="ECO:0000256" key="1">
    <source>
        <dbReference type="ARBA" id="ARBA00004141"/>
    </source>
</evidence>
<evidence type="ECO:0000313" key="8">
    <source>
        <dbReference type="Proteomes" id="UP000248116"/>
    </source>
</evidence>
<feature type="domain" description="NADH-Ubiquinone oxidoreductase (complex I) chain 5 N-terminal" evidence="6">
    <location>
        <begin position="70"/>
        <end position="120"/>
    </location>
</feature>
<comment type="caution">
    <text evidence="7">The sequence shown here is derived from an EMBL/GenBank/DDBJ whole genome shotgun (WGS) entry which is preliminary data.</text>
</comment>
<sequence>MGEILLPLLVLCPLAASLIAFACAGRVGAGGIGAIACAGVGISAVLGVIVSVILLHGPATGALQVMLWPWMRVAGFSADIAFMLDRISMLMILVVTIVGLLIHVYAAGYMRDDPGIARFFGCMTLFVAAMLVLVLSSDLLCLFIGWEGV</sequence>
<evidence type="ECO:0000256" key="2">
    <source>
        <dbReference type="ARBA" id="ARBA00022692"/>
    </source>
</evidence>
<keyword evidence="8" id="KW-1185">Reference proteome</keyword>
<organism evidence="7 8">
    <name type="scientific">Novacetimonas pomaceti</name>
    <dbReference type="NCBI Taxonomy" id="2021998"/>
    <lineage>
        <taxon>Bacteria</taxon>
        <taxon>Pseudomonadati</taxon>
        <taxon>Pseudomonadota</taxon>
        <taxon>Alphaproteobacteria</taxon>
        <taxon>Acetobacterales</taxon>
        <taxon>Acetobacteraceae</taxon>
        <taxon>Novacetimonas</taxon>
    </lineage>
</organism>
<gene>
    <name evidence="7" type="ORF">C3920_06300</name>
</gene>
<keyword evidence="3 5" id="KW-1133">Transmembrane helix</keyword>
<dbReference type="PANTHER" id="PTHR42829">
    <property type="entry name" value="NADH-UBIQUINONE OXIDOREDUCTASE CHAIN 5"/>
    <property type="match status" value="1"/>
</dbReference>
<dbReference type="Proteomes" id="UP000248116">
    <property type="component" value="Unassembled WGS sequence"/>
</dbReference>
<dbReference type="InterPro" id="IPR003945">
    <property type="entry name" value="NU5C-like"/>
</dbReference>
<feature type="transmembrane region" description="Helical" evidence="5">
    <location>
        <begin position="119"/>
        <end position="146"/>
    </location>
</feature>
<dbReference type="PANTHER" id="PTHR42829:SF2">
    <property type="entry name" value="NADH-UBIQUINONE OXIDOREDUCTASE CHAIN 5"/>
    <property type="match status" value="1"/>
</dbReference>
<comment type="subcellular location">
    <subcellularLocation>
        <location evidence="1">Membrane</location>
        <topology evidence="1">Multi-pass membrane protein</topology>
    </subcellularLocation>
</comment>
<evidence type="ECO:0000256" key="5">
    <source>
        <dbReference type="SAM" id="Phobius"/>
    </source>
</evidence>
<reference evidence="7 8" key="1">
    <citation type="submission" date="2018-02" db="EMBL/GenBank/DDBJ databases">
        <authorList>
            <person name="Skraban J."/>
            <person name="Trcek J."/>
        </authorList>
    </citation>
    <scope>NUCLEOTIDE SEQUENCE [LARGE SCALE GENOMIC DNA]</scope>
    <source>
        <strain evidence="7 8">AV446</strain>
    </source>
</reference>
<proteinExistence type="predicted"/>
<accession>A0ABX5P332</accession>
<dbReference type="PRINTS" id="PR01434">
    <property type="entry name" value="NADHDHGNASE5"/>
</dbReference>
<keyword evidence="4 5" id="KW-0472">Membrane</keyword>
<dbReference type="Pfam" id="PF00662">
    <property type="entry name" value="Proton_antipo_N"/>
    <property type="match status" value="1"/>
</dbReference>
<name>A0ABX5P332_9PROT</name>
<keyword evidence="2 5" id="KW-0812">Transmembrane</keyword>
<dbReference type="InterPro" id="IPR001516">
    <property type="entry name" value="Proton_antipo_N"/>
</dbReference>